<gene>
    <name evidence="2" type="ORF">I6I07_19530</name>
</gene>
<feature type="transmembrane region" description="Helical" evidence="1">
    <location>
        <begin position="98"/>
        <end position="119"/>
    </location>
</feature>
<dbReference type="EMBL" id="CP065997">
    <property type="protein sequence ID" value="QQB32838.1"/>
    <property type="molecule type" value="Genomic_DNA"/>
</dbReference>
<protein>
    <submittedName>
        <fullName evidence="2">Tail assembly protein</fullName>
    </submittedName>
</protein>
<proteinExistence type="predicted"/>
<sequence>MIETLRTVRLYGRLGAEFGRVHRLAVNSTAEAVRALCVLIPGFEAVMASSAGNGVSYACFIGRRNISADEIAHPVGDDDIRIAPVLAGAKRGGLFQTVLGAALIVAAVYFAPAMGFAALGAQGAVAAPMMLSMGISMALGGVVQMLSPQQRALSARDRPENGASYNFNGPVNTTAQGNPVPILYGRMIVGSATISAGIFSEDQA</sequence>
<dbReference type="InterPro" id="IPR010654">
    <property type="entry name" value="Phage_lambda_tail_I"/>
</dbReference>
<evidence type="ECO:0000313" key="2">
    <source>
        <dbReference type="EMBL" id="QQB32838.1"/>
    </source>
</evidence>
<keyword evidence="1" id="KW-1133">Transmembrane helix</keyword>
<dbReference type="Proteomes" id="UP000595231">
    <property type="component" value="Chromosome"/>
</dbReference>
<feature type="transmembrane region" description="Helical" evidence="1">
    <location>
        <begin position="125"/>
        <end position="146"/>
    </location>
</feature>
<dbReference type="RefSeq" id="WP_198483333.1">
    <property type="nucleotide sequence ID" value="NZ_CP065997.1"/>
</dbReference>
<dbReference type="AlphaFoldDB" id="A0A7T4AZI3"/>
<organism evidence="2 3">
    <name type="scientific">Achromobacter deleyi</name>
    <dbReference type="NCBI Taxonomy" id="1353891"/>
    <lineage>
        <taxon>Bacteria</taxon>
        <taxon>Pseudomonadati</taxon>
        <taxon>Pseudomonadota</taxon>
        <taxon>Betaproteobacteria</taxon>
        <taxon>Burkholderiales</taxon>
        <taxon>Alcaligenaceae</taxon>
        <taxon>Achromobacter</taxon>
    </lineage>
</organism>
<keyword evidence="1" id="KW-0472">Membrane</keyword>
<evidence type="ECO:0000313" key="3">
    <source>
        <dbReference type="Proteomes" id="UP000595231"/>
    </source>
</evidence>
<accession>A0A7T4AZI3</accession>
<keyword evidence="1" id="KW-0812">Transmembrane</keyword>
<evidence type="ECO:0000256" key="1">
    <source>
        <dbReference type="SAM" id="Phobius"/>
    </source>
</evidence>
<reference evidence="2 3" key="1">
    <citation type="submission" date="2020-12" db="EMBL/GenBank/DDBJ databases">
        <title>FDA dAtabase for Regulatory Grade micrObial Sequences (FDA-ARGOS): Supporting development and validation of Infectious Disease Dx tests.</title>
        <authorList>
            <person name="Sproer C."/>
            <person name="Gronow S."/>
            <person name="Severitt S."/>
            <person name="Schroder I."/>
            <person name="Tallon L."/>
            <person name="Sadzewicz L."/>
            <person name="Zhao X."/>
            <person name="Boylan J."/>
            <person name="Ott S."/>
            <person name="Bowen H."/>
            <person name="Vavikolanu K."/>
            <person name="Mehta A."/>
            <person name="Aluvathingal J."/>
            <person name="Nadendla S."/>
            <person name="Lowell S."/>
            <person name="Myers T."/>
            <person name="Yan Y."/>
            <person name="Sichtig H."/>
        </authorList>
    </citation>
    <scope>NUCLEOTIDE SEQUENCE [LARGE SCALE GENOMIC DNA]</scope>
    <source>
        <strain evidence="2 3">FDAARGOS_1050</strain>
    </source>
</reference>
<name>A0A7T4AZI3_9BURK</name>
<dbReference type="Pfam" id="PF06805">
    <property type="entry name" value="Lambda_tail_I"/>
    <property type="match status" value="1"/>
</dbReference>